<dbReference type="GO" id="GO:0004527">
    <property type="term" value="F:exonuclease activity"/>
    <property type="evidence" value="ECO:0007669"/>
    <property type="project" value="UniProtKB-KW"/>
</dbReference>
<dbReference type="InterPro" id="IPR004843">
    <property type="entry name" value="Calcineurin-like_PHP"/>
</dbReference>
<evidence type="ECO:0000256" key="1">
    <source>
        <dbReference type="ARBA" id="ARBA00022722"/>
    </source>
</evidence>
<dbReference type="InterPro" id="IPR029052">
    <property type="entry name" value="Metallo-depent_PP-like"/>
</dbReference>
<dbReference type="RefSeq" id="WP_265133860.1">
    <property type="nucleotide sequence ID" value="NZ_FXTX01000010.1"/>
</dbReference>
<evidence type="ECO:0000256" key="2">
    <source>
        <dbReference type="ARBA" id="ARBA00022723"/>
    </source>
</evidence>
<dbReference type="GO" id="GO:0004519">
    <property type="term" value="F:endonuclease activity"/>
    <property type="evidence" value="ECO:0007669"/>
    <property type="project" value="UniProtKB-KW"/>
</dbReference>
<protein>
    <submittedName>
        <fullName evidence="11">DNA repair exonuclease SbcCD nuclease subunit</fullName>
    </submittedName>
</protein>
<evidence type="ECO:0000256" key="9">
    <source>
        <dbReference type="SAM" id="Coils"/>
    </source>
</evidence>
<dbReference type="GO" id="GO:0046872">
    <property type="term" value="F:metal ion binding"/>
    <property type="evidence" value="ECO:0007669"/>
    <property type="project" value="UniProtKB-KW"/>
</dbReference>
<dbReference type="AlphaFoldDB" id="A0AA45WM26"/>
<proteinExistence type="inferred from homology"/>
<evidence type="ECO:0000313" key="11">
    <source>
        <dbReference type="EMBL" id="SMP12968.1"/>
    </source>
</evidence>
<keyword evidence="3" id="KW-0255">Endonuclease</keyword>
<dbReference type="EMBL" id="FXTX01000010">
    <property type="protein sequence ID" value="SMP12968.1"/>
    <property type="molecule type" value="Genomic_DNA"/>
</dbReference>
<dbReference type="Proteomes" id="UP001157947">
    <property type="component" value="Unassembled WGS sequence"/>
</dbReference>
<evidence type="ECO:0000256" key="4">
    <source>
        <dbReference type="ARBA" id="ARBA00022763"/>
    </source>
</evidence>
<dbReference type="InterPro" id="IPR050535">
    <property type="entry name" value="DNA_Repair-Maintenance_Comp"/>
</dbReference>
<evidence type="ECO:0000256" key="5">
    <source>
        <dbReference type="ARBA" id="ARBA00022801"/>
    </source>
</evidence>
<dbReference type="PANTHER" id="PTHR30337">
    <property type="entry name" value="COMPONENT OF ATP-DEPENDENT DSDNA EXONUCLEASE"/>
    <property type="match status" value="1"/>
</dbReference>
<sequence>MRFLHISDTHLGYNQYSLPERGKDFFDVFKEAIETAIDENVDFVIHSGDFFHSSKPSNEAILEGIEILKLLKDKNIPFYLIAGNHDRGNLTKEKSPVEILKHFGANLIENMDIYEFNGVKITGLKYISRAYLREVNSLREIIENRISDKLKDDTFNIILLHQEFNDLFPDSKLSLNNEIPARVFNYIGVGHYHALKQPRFDKNINATIFYPGATEFTDINEKEDITERYIYIFDINSDKTLNYKEFKLKKNRPVIRFELKEEYLENQLKELKNLLDQDFEKKPLLQIKITLEDLSKEDIVSLLEKEGIKEKVLTERFSLIRKQKDLGLEENAFSFNAEENIIIEETINRLITDKELQNKIIKTINEIKTFENIEEIKAYLNSHTEIFEI</sequence>
<dbReference type="Pfam" id="PF00149">
    <property type="entry name" value="Metallophos"/>
    <property type="match status" value="1"/>
</dbReference>
<keyword evidence="7" id="KW-0234">DNA repair</keyword>
<keyword evidence="2" id="KW-0479">Metal-binding</keyword>
<feature type="domain" description="Calcineurin-like phosphoesterase" evidence="10">
    <location>
        <begin position="1"/>
        <end position="173"/>
    </location>
</feature>
<keyword evidence="9" id="KW-0175">Coiled coil</keyword>
<feature type="coiled-coil region" evidence="9">
    <location>
        <begin position="254"/>
        <end position="281"/>
    </location>
</feature>
<dbReference type="GO" id="GO:0006302">
    <property type="term" value="P:double-strand break repair"/>
    <property type="evidence" value="ECO:0007669"/>
    <property type="project" value="InterPro"/>
</dbReference>
<evidence type="ECO:0000256" key="6">
    <source>
        <dbReference type="ARBA" id="ARBA00022839"/>
    </source>
</evidence>
<dbReference type="SUPFAM" id="SSF56300">
    <property type="entry name" value="Metallo-dependent phosphatases"/>
    <property type="match status" value="1"/>
</dbReference>
<dbReference type="InterPro" id="IPR018247">
    <property type="entry name" value="EF_Hand_1_Ca_BS"/>
</dbReference>
<evidence type="ECO:0000256" key="3">
    <source>
        <dbReference type="ARBA" id="ARBA00022759"/>
    </source>
</evidence>
<keyword evidence="5" id="KW-0378">Hydrolase</keyword>
<accession>A0AA45WM26</accession>
<evidence type="ECO:0000259" key="10">
    <source>
        <dbReference type="Pfam" id="PF00149"/>
    </source>
</evidence>
<name>A0AA45WM26_9AQUI</name>
<keyword evidence="1" id="KW-0540">Nuclease</keyword>
<keyword evidence="6 11" id="KW-0269">Exonuclease</keyword>
<dbReference type="InterPro" id="IPR032885">
    <property type="entry name" value="Mre11_archaea-type"/>
</dbReference>
<keyword evidence="4" id="KW-0227">DNA damage</keyword>
<evidence type="ECO:0000313" key="12">
    <source>
        <dbReference type="Proteomes" id="UP001157947"/>
    </source>
</evidence>
<keyword evidence="8" id="KW-0464">Manganese</keyword>
<dbReference type="HAMAP" id="MF_02044">
    <property type="entry name" value="Mre11"/>
    <property type="match status" value="1"/>
</dbReference>
<evidence type="ECO:0000256" key="7">
    <source>
        <dbReference type="ARBA" id="ARBA00023204"/>
    </source>
</evidence>
<evidence type="ECO:0000256" key="8">
    <source>
        <dbReference type="ARBA" id="ARBA00023211"/>
    </source>
</evidence>
<keyword evidence="12" id="KW-1185">Reference proteome</keyword>
<dbReference type="PANTHER" id="PTHR30337:SF0">
    <property type="entry name" value="NUCLEASE SBCCD SUBUNIT D"/>
    <property type="match status" value="1"/>
</dbReference>
<dbReference type="InterPro" id="IPR041796">
    <property type="entry name" value="Mre11_N"/>
</dbReference>
<dbReference type="Gene3D" id="3.60.21.10">
    <property type="match status" value="1"/>
</dbReference>
<gene>
    <name evidence="11" type="ORF">SAMN06264868_11022</name>
</gene>
<organism evidence="11 12">
    <name type="scientific">Venenivibrio stagnispumantis</name>
    <dbReference type="NCBI Taxonomy" id="407998"/>
    <lineage>
        <taxon>Bacteria</taxon>
        <taxon>Pseudomonadati</taxon>
        <taxon>Aquificota</taxon>
        <taxon>Aquificia</taxon>
        <taxon>Aquificales</taxon>
        <taxon>Hydrogenothermaceae</taxon>
        <taxon>Venenivibrio</taxon>
    </lineage>
</organism>
<dbReference type="PROSITE" id="PS00018">
    <property type="entry name" value="EF_HAND_1"/>
    <property type="match status" value="1"/>
</dbReference>
<reference evidence="11" key="1">
    <citation type="submission" date="2017-05" db="EMBL/GenBank/DDBJ databases">
        <authorList>
            <person name="Varghese N."/>
            <person name="Submissions S."/>
        </authorList>
    </citation>
    <scope>NUCLEOTIDE SEQUENCE</scope>
    <source>
        <strain evidence="11">DSM 18763</strain>
    </source>
</reference>
<comment type="caution">
    <text evidence="11">The sequence shown here is derived from an EMBL/GenBank/DDBJ whole genome shotgun (WGS) entry which is preliminary data.</text>
</comment>
<dbReference type="CDD" id="cd00840">
    <property type="entry name" value="MPP_Mre11_N"/>
    <property type="match status" value="1"/>
</dbReference>